<sequence length="208" mass="23687">MAKSLNTARRINTILALAVVFLLVLATNRIDQHHFKTAQANMNEVFEDRVLVQDYIFSISRELHTRQMKLYGAVLQTTNSGSEQTENVSQILSKFEATKLTPAEYNLLKQFKSDFSTLEGLDRNPSTQTDVQLRKRKSDQLAALQQNLLELSEIQVRESRRLTRESQKSLDVSNLLANLEIFFLIVIGIALQVLIFYKSKKLAKQSAA</sequence>
<protein>
    <recommendedName>
        <fullName evidence="4">Chemotaxis methyl-accepting receptor HlyB-like 4HB MCP domain-containing protein</fullName>
    </recommendedName>
</protein>
<dbReference type="RefSeq" id="WP_099644605.1">
    <property type="nucleotide sequence ID" value="NZ_KZ319287.1"/>
</dbReference>
<reference evidence="2 3" key="1">
    <citation type="submission" date="2017-08" db="EMBL/GenBank/DDBJ databases">
        <title>The whole genome shortgun sequences of strain Leeuwenhoekiella nanhaiensis G18 from the South China Sea.</title>
        <authorList>
            <person name="Liu Q."/>
        </authorList>
    </citation>
    <scope>NUCLEOTIDE SEQUENCE [LARGE SCALE GENOMIC DNA]</scope>
    <source>
        <strain evidence="2 3">G18</strain>
    </source>
</reference>
<evidence type="ECO:0008006" key="4">
    <source>
        <dbReference type="Google" id="ProtNLM"/>
    </source>
</evidence>
<feature type="transmembrane region" description="Helical" evidence="1">
    <location>
        <begin position="175"/>
        <end position="197"/>
    </location>
</feature>
<evidence type="ECO:0000313" key="2">
    <source>
        <dbReference type="EMBL" id="PHQ31065.1"/>
    </source>
</evidence>
<name>A0A2G1VWD6_9FLAO</name>
<accession>A0A2G1VWD6</accession>
<keyword evidence="1" id="KW-0472">Membrane</keyword>
<gene>
    <name evidence="2" type="ORF">CJ305_02240</name>
</gene>
<keyword evidence="1" id="KW-1133">Transmembrane helix</keyword>
<organism evidence="2 3">
    <name type="scientific">Leeuwenhoekiella nanhaiensis</name>
    <dbReference type="NCBI Taxonomy" id="1655491"/>
    <lineage>
        <taxon>Bacteria</taxon>
        <taxon>Pseudomonadati</taxon>
        <taxon>Bacteroidota</taxon>
        <taxon>Flavobacteriia</taxon>
        <taxon>Flavobacteriales</taxon>
        <taxon>Flavobacteriaceae</taxon>
        <taxon>Leeuwenhoekiella</taxon>
    </lineage>
</organism>
<evidence type="ECO:0000256" key="1">
    <source>
        <dbReference type="SAM" id="Phobius"/>
    </source>
</evidence>
<dbReference type="Proteomes" id="UP000229433">
    <property type="component" value="Unassembled WGS sequence"/>
</dbReference>
<evidence type="ECO:0000313" key="3">
    <source>
        <dbReference type="Proteomes" id="UP000229433"/>
    </source>
</evidence>
<keyword evidence="1" id="KW-0812">Transmembrane</keyword>
<keyword evidence="3" id="KW-1185">Reference proteome</keyword>
<dbReference type="EMBL" id="NQXA01000001">
    <property type="protein sequence ID" value="PHQ31065.1"/>
    <property type="molecule type" value="Genomic_DNA"/>
</dbReference>
<comment type="caution">
    <text evidence="2">The sequence shown here is derived from an EMBL/GenBank/DDBJ whole genome shotgun (WGS) entry which is preliminary data.</text>
</comment>
<proteinExistence type="predicted"/>
<dbReference type="AlphaFoldDB" id="A0A2G1VWD6"/>
<dbReference type="OrthoDB" id="1438991at2"/>